<feature type="compositionally biased region" description="Pro residues" evidence="1">
    <location>
        <begin position="83"/>
        <end position="95"/>
    </location>
</feature>
<feature type="region of interest" description="Disordered" evidence="1">
    <location>
        <begin position="62"/>
        <end position="95"/>
    </location>
</feature>
<evidence type="ECO:0000313" key="2">
    <source>
        <dbReference type="EMBL" id="CAK0798216.1"/>
    </source>
</evidence>
<reference evidence="2" key="1">
    <citation type="submission" date="2023-10" db="EMBL/GenBank/DDBJ databases">
        <authorList>
            <person name="Chen Y."/>
            <person name="Shah S."/>
            <person name="Dougan E. K."/>
            <person name="Thang M."/>
            <person name="Chan C."/>
        </authorList>
    </citation>
    <scope>NUCLEOTIDE SEQUENCE [LARGE SCALE GENOMIC DNA]</scope>
</reference>
<sequence>MPMDARRKTNRGVAFVNLISPEVADKFFHVFNGLELPVPGGCEKPLVIAAAEVQGFAENAAKHADGAADKRAAGSPLFLRPAPQRPPARAPPAPPALALPLAGAVAARPAEEPSRAAPQHAESRFCGYCGQGRRTMDHAFCPFCGGRFC</sequence>
<evidence type="ECO:0008006" key="4">
    <source>
        <dbReference type="Google" id="ProtNLM"/>
    </source>
</evidence>
<keyword evidence="3" id="KW-1185">Reference proteome</keyword>
<name>A0ABN9PY28_9DINO</name>
<proteinExistence type="predicted"/>
<accession>A0ABN9PY28</accession>
<gene>
    <name evidence="2" type="ORF">PCOR1329_LOCUS7040</name>
</gene>
<dbReference type="Proteomes" id="UP001189429">
    <property type="component" value="Unassembled WGS sequence"/>
</dbReference>
<comment type="caution">
    <text evidence="2">The sequence shown here is derived from an EMBL/GenBank/DDBJ whole genome shotgun (WGS) entry which is preliminary data.</text>
</comment>
<protein>
    <recommendedName>
        <fullName evidence="4">RRM domain-containing protein</fullName>
    </recommendedName>
</protein>
<evidence type="ECO:0000313" key="3">
    <source>
        <dbReference type="Proteomes" id="UP001189429"/>
    </source>
</evidence>
<feature type="compositionally biased region" description="Basic and acidic residues" evidence="1">
    <location>
        <begin position="62"/>
        <end position="72"/>
    </location>
</feature>
<evidence type="ECO:0000256" key="1">
    <source>
        <dbReference type="SAM" id="MobiDB-lite"/>
    </source>
</evidence>
<organism evidence="2 3">
    <name type="scientific">Prorocentrum cordatum</name>
    <dbReference type="NCBI Taxonomy" id="2364126"/>
    <lineage>
        <taxon>Eukaryota</taxon>
        <taxon>Sar</taxon>
        <taxon>Alveolata</taxon>
        <taxon>Dinophyceae</taxon>
        <taxon>Prorocentrales</taxon>
        <taxon>Prorocentraceae</taxon>
        <taxon>Prorocentrum</taxon>
    </lineage>
</organism>
<dbReference type="EMBL" id="CAUYUJ010001901">
    <property type="protein sequence ID" value="CAK0798216.1"/>
    <property type="molecule type" value="Genomic_DNA"/>
</dbReference>